<protein>
    <submittedName>
        <fullName evidence="1">Uncharacterized protein</fullName>
    </submittedName>
</protein>
<name>A0A0E9UNH9_ANGAN</name>
<proteinExistence type="predicted"/>
<dbReference type="EMBL" id="GBXM01033657">
    <property type="protein sequence ID" value="JAH74920.1"/>
    <property type="molecule type" value="Transcribed_RNA"/>
</dbReference>
<accession>A0A0E9UNH9</accession>
<reference evidence="1" key="1">
    <citation type="submission" date="2014-11" db="EMBL/GenBank/DDBJ databases">
        <authorList>
            <person name="Amaro Gonzalez C."/>
        </authorList>
    </citation>
    <scope>NUCLEOTIDE SEQUENCE</scope>
</reference>
<evidence type="ECO:0000313" key="1">
    <source>
        <dbReference type="EMBL" id="JAH67424.1"/>
    </source>
</evidence>
<organism evidence="1">
    <name type="scientific">Anguilla anguilla</name>
    <name type="common">European freshwater eel</name>
    <name type="synonym">Muraena anguilla</name>
    <dbReference type="NCBI Taxonomy" id="7936"/>
    <lineage>
        <taxon>Eukaryota</taxon>
        <taxon>Metazoa</taxon>
        <taxon>Chordata</taxon>
        <taxon>Craniata</taxon>
        <taxon>Vertebrata</taxon>
        <taxon>Euteleostomi</taxon>
        <taxon>Actinopterygii</taxon>
        <taxon>Neopterygii</taxon>
        <taxon>Teleostei</taxon>
        <taxon>Anguilliformes</taxon>
        <taxon>Anguillidae</taxon>
        <taxon>Anguilla</taxon>
    </lineage>
</organism>
<sequence>MYSFLFSLFWGVLTPPITC</sequence>
<dbReference type="AlphaFoldDB" id="A0A0E9UNH9"/>
<dbReference type="EMBL" id="GBXM01041153">
    <property type="protein sequence ID" value="JAH67424.1"/>
    <property type="molecule type" value="Transcribed_RNA"/>
</dbReference>
<reference evidence="1" key="2">
    <citation type="journal article" date="2015" name="Fish Shellfish Immunol.">
        <title>Early steps in the European eel (Anguilla anguilla)-Vibrio vulnificus interaction in the gills: Role of the RtxA13 toxin.</title>
        <authorList>
            <person name="Callol A."/>
            <person name="Pajuelo D."/>
            <person name="Ebbesson L."/>
            <person name="Teles M."/>
            <person name="MacKenzie S."/>
            <person name="Amaro C."/>
        </authorList>
    </citation>
    <scope>NUCLEOTIDE SEQUENCE</scope>
</reference>